<sequence>MKTTVFHHCDFAGRPYRIQDFREPLETTGVLPFVAGIGSFQRSHVWMLKLKTAEAKERLLAEGALEVKKLYCAVIEHNKRELAFKVHWVPIYVSNESVQKAFEDFGAVTDVTREQWNSPGLEDDNPAGLENREAMDFSQEPAGLIAVKRSHEESVGEKPK</sequence>
<feature type="non-terminal residue" evidence="1">
    <location>
        <position position="160"/>
    </location>
</feature>
<evidence type="ECO:0000313" key="1">
    <source>
        <dbReference type="EMBL" id="KAK8786507.1"/>
    </source>
</evidence>
<protein>
    <submittedName>
        <fullName evidence="1">Uncharacterized protein</fullName>
    </submittedName>
</protein>
<gene>
    <name evidence="1" type="ORF">V5799_023717</name>
</gene>
<comment type="caution">
    <text evidence="1">The sequence shown here is derived from an EMBL/GenBank/DDBJ whole genome shotgun (WGS) entry which is preliminary data.</text>
</comment>
<dbReference type="Proteomes" id="UP001321473">
    <property type="component" value="Unassembled WGS sequence"/>
</dbReference>
<reference evidence="1 2" key="1">
    <citation type="journal article" date="2023" name="Arcadia Sci">
        <title>De novo assembly of a long-read Amblyomma americanum tick genome.</title>
        <authorList>
            <person name="Chou S."/>
            <person name="Poskanzer K.E."/>
            <person name="Rollins M."/>
            <person name="Thuy-Boun P.S."/>
        </authorList>
    </citation>
    <scope>NUCLEOTIDE SEQUENCE [LARGE SCALE GENOMIC DNA]</scope>
    <source>
        <strain evidence="1">F_SG_1</strain>
        <tissue evidence="1">Salivary glands</tissue>
    </source>
</reference>
<keyword evidence="2" id="KW-1185">Reference proteome</keyword>
<evidence type="ECO:0000313" key="2">
    <source>
        <dbReference type="Proteomes" id="UP001321473"/>
    </source>
</evidence>
<dbReference type="AlphaFoldDB" id="A0AAQ4FGR7"/>
<accession>A0AAQ4FGR7</accession>
<organism evidence="1 2">
    <name type="scientific">Amblyomma americanum</name>
    <name type="common">Lone star tick</name>
    <dbReference type="NCBI Taxonomy" id="6943"/>
    <lineage>
        <taxon>Eukaryota</taxon>
        <taxon>Metazoa</taxon>
        <taxon>Ecdysozoa</taxon>
        <taxon>Arthropoda</taxon>
        <taxon>Chelicerata</taxon>
        <taxon>Arachnida</taxon>
        <taxon>Acari</taxon>
        <taxon>Parasitiformes</taxon>
        <taxon>Ixodida</taxon>
        <taxon>Ixodoidea</taxon>
        <taxon>Ixodidae</taxon>
        <taxon>Amblyomminae</taxon>
        <taxon>Amblyomma</taxon>
    </lineage>
</organism>
<dbReference type="EMBL" id="JARKHS020002695">
    <property type="protein sequence ID" value="KAK8786507.1"/>
    <property type="molecule type" value="Genomic_DNA"/>
</dbReference>
<name>A0AAQ4FGR7_AMBAM</name>
<proteinExistence type="predicted"/>